<dbReference type="PANTHER" id="PTHR44809:SF1">
    <property type="entry name" value="PROTEIN O-MANNOSYL-TRANSFERASE TMTC1"/>
    <property type="match status" value="1"/>
</dbReference>
<evidence type="ECO:0008006" key="5">
    <source>
        <dbReference type="Google" id="ProtNLM"/>
    </source>
</evidence>
<dbReference type="AlphaFoldDB" id="A0A6T7X3J9"/>
<keyword evidence="1" id="KW-0802">TPR repeat</keyword>
<dbReference type="SMART" id="SM00028">
    <property type="entry name" value="TPR"/>
    <property type="match status" value="6"/>
</dbReference>
<feature type="region of interest" description="Disordered" evidence="2">
    <location>
        <begin position="691"/>
        <end position="718"/>
    </location>
</feature>
<dbReference type="Pfam" id="PF13414">
    <property type="entry name" value="TPR_11"/>
    <property type="match status" value="1"/>
</dbReference>
<feature type="repeat" description="TPR" evidence="1">
    <location>
        <begin position="206"/>
        <end position="239"/>
    </location>
</feature>
<dbReference type="Gene3D" id="1.25.40.10">
    <property type="entry name" value="Tetratricopeptide repeat domain"/>
    <property type="match status" value="1"/>
</dbReference>
<sequence>MHPSSNNIWPKVGSVSSVCSFSLATLVLFHFFPCQTAKIGDATCDNAAASERLSCLQDQIKSAPADARTWFDLGKFYHEVGDIANAKISYHNVVKLYPLSYLAAEAHLHQGIIHQTDGNLGDALLAYQHSVRIQPSSANTLLNMAIILHTQGHYEAAITNCKRAISSDPTYFAAYANMGILYQRNGDVKKAIETYSEAIDLKPDFAPAYFNLGTAFESAGDISKAIEKYIDAVRLHGDPQSANPKFHGRLATALVEAGHLQRNVMLAFDASRHCRPIGALCKHERTSLGTASRDLDPSFYLNVGMVYLDTYLNVQQIENLLLWAGAMFRVAAARSGEDFHAAYHFLGVVHELTDSFGPAVESYEISMKGRPDSGLYSRALNRLQRSPQSNKQQAKRKNPDYGMNAKVDDTVSDVVDRYGCSSSFLTPLRILSRIARSQPQGMSYKAVILNPLPPLLSLPPEQAVLSDVISDLYLQGGWAGALVSVSAKDLKAYKKHFERRNASNVSFVRLYNVSTDYAAATIHEQLIPSQNRSVDFLRLDNFTCSCDLLSSLLNGSTAREPIVPKLVMLQVNPALPPPVRTNICPADGDRPEGVWGCSLAEASAIMERFGYVLVQMDYADAMYVLTSYISIIQSLPPNHYTAYQLGFANRIERLRCLGLYRSSMNHPEGDAWMRHADAARIKAEYTAYARDPESYIPGNPGRGTSPNTRPPEALSRSD</sequence>
<gene>
    <name evidence="3" type="ORF">CCUR1050_LOCUS8735</name>
    <name evidence="4" type="ORF">CCUR1050_LOCUS8736</name>
</gene>
<feature type="repeat" description="TPR" evidence="1">
    <location>
        <begin position="172"/>
        <end position="205"/>
    </location>
</feature>
<protein>
    <recommendedName>
        <fullName evidence="5">UDP-N-acetylglucosamine--peptide N-acetylglucosaminyltransferase SPINDLY</fullName>
    </recommendedName>
</protein>
<dbReference type="EMBL" id="HBEZ01015794">
    <property type="protein sequence ID" value="CAD8631057.1"/>
    <property type="molecule type" value="Transcribed_RNA"/>
</dbReference>
<dbReference type="PROSITE" id="PS50005">
    <property type="entry name" value="TPR"/>
    <property type="match status" value="5"/>
</dbReference>
<dbReference type="InterPro" id="IPR052943">
    <property type="entry name" value="TMTC_O-mannosyl-trnsfr"/>
</dbReference>
<evidence type="ECO:0000313" key="4">
    <source>
        <dbReference type="EMBL" id="CAD8631057.1"/>
    </source>
</evidence>
<feature type="repeat" description="TPR" evidence="1">
    <location>
        <begin position="67"/>
        <end position="100"/>
    </location>
</feature>
<dbReference type="SUPFAM" id="SSF48452">
    <property type="entry name" value="TPR-like"/>
    <property type="match status" value="1"/>
</dbReference>
<feature type="repeat" description="TPR" evidence="1">
    <location>
        <begin position="138"/>
        <end position="171"/>
    </location>
</feature>
<dbReference type="InterPro" id="IPR011990">
    <property type="entry name" value="TPR-like_helical_dom_sf"/>
</dbReference>
<evidence type="ECO:0000313" key="3">
    <source>
        <dbReference type="EMBL" id="CAD8631056.1"/>
    </source>
</evidence>
<proteinExistence type="predicted"/>
<dbReference type="Pfam" id="PF13181">
    <property type="entry name" value="TPR_8"/>
    <property type="match status" value="2"/>
</dbReference>
<dbReference type="PANTHER" id="PTHR44809">
    <property type="match status" value="1"/>
</dbReference>
<dbReference type="PROSITE" id="PS50293">
    <property type="entry name" value="TPR_REGION"/>
    <property type="match status" value="1"/>
</dbReference>
<reference evidence="4" key="1">
    <citation type="submission" date="2021-01" db="EMBL/GenBank/DDBJ databases">
        <authorList>
            <person name="Corre E."/>
            <person name="Pelletier E."/>
            <person name="Niang G."/>
            <person name="Scheremetjew M."/>
            <person name="Finn R."/>
            <person name="Kale V."/>
            <person name="Holt S."/>
            <person name="Cochrane G."/>
            <person name="Meng A."/>
            <person name="Brown T."/>
            <person name="Cohen L."/>
        </authorList>
    </citation>
    <scope>NUCLEOTIDE SEQUENCE</scope>
    <source>
        <strain evidence="4">CCAP979/52</strain>
    </source>
</reference>
<dbReference type="EMBL" id="HBEZ01015792">
    <property type="protein sequence ID" value="CAD8631056.1"/>
    <property type="molecule type" value="Transcribed_RNA"/>
</dbReference>
<feature type="repeat" description="TPR" evidence="1">
    <location>
        <begin position="104"/>
        <end position="137"/>
    </location>
</feature>
<evidence type="ECO:0000256" key="1">
    <source>
        <dbReference type="PROSITE-ProRule" id="PRU00339"/>
    </source>
</evidence>
<accession>A0A6T7X3J9</accession>
<dbReference type="InterPro" id="IPR019734">
    <property type="entry name" value="TPR_rpt"/>
</dbReference>
<organism evidence="4">
    <name type="scientific">Cryptomonas curvata</name>
    <dbReference type="NCBI Taxonomy" id="233186"/>
    <lineage>
        <taxon>Eukaryota</taxon>
        <taxon>Cryptophyceae</taxon>
        <taxon>Cryptomonadales</taxon>
        <taxon>Cryptomonadaceae</taxon>
        <taxon>Cryptomonas</taxon>
    </lineage>
</organism>
<name>A0A6T7X3J9_9CRYP</name>
<evidence type="ECO:0000256" key="2">
    <source>
        <dbReference type="SAM" id="MobiDB-lite"/>
    </source>
</evidence>